<accession>A0A9X0A4Z2</accession>
<dbReference type="AlphaFoldDB" id="A0A9X0A4Z2"/>
<evidence type="ECO:0000313" key="1">
    <source>
        <dbReference type="EMBL" id="KAJ7393125.1"/>
    </source>
</evidence>
<comment type="caution">
    <text evidence="1">The sequence shown here is derived from an EMBL/GenBank/DDBJ whole genome shotgun (WGS) entry which is preliminary data.</text>
</comment>
<dbReference type="InterPro" id="IPR043136">
    <property type="entry name" value="B30.2/SPRY_sf"/>
</dbReference>
<protein>
    <submittedName>
        <fullName evidence="1">Uncharacterized protein</fullName>
    </submittedName>
</protein>
<evidence type="ECO:0000313" key="2">
    <source>
        <dbReference type="Proteomes" id="UP001163046"/>
    </source>
</evidence>
<proteinExistence type="predicted"/>
<name>A0A9X0A4Z2_9CNID</name>
<organism evidence="1 2">
    <name type="scientific">Desmophyllum pertusum</name>
    <dbReference type="NCBI Taxonomy" id="174260"/>
    <lineage>
        <taxon>Eukaryota</taxon>
        <taxon>Metazoa</taxon>
        <taxon>Cnidaria</taxon>
        <taxon>Anthozoa</taxon>
        <taxon>Hexacorallia</taxon>
        <taxon>Scleractinia</taxon>
        <taxon>Caryophylliina</taxon>
        <taxon>Caryophylliidae</taxon>
        <taxon>Desmophyllum</taxon>
    </lineage>
</organism>
<dbReference type="OrthoDB" id="6043982at2759"/>
<reference evidence="1" key="1">
    <citation type="submission" date="2023-01" db="EMBL/GenBank/DDBJ databases">
        <title>Genome assembly of the deep-sea coral Lophelia pertusa.</title>
        <authorList>
            <person name="Herrera S."/>
            <person name="Cordes E."/>
        </authorList>
    </citation>
    <scope>NUCLEOTIDE SEQUENCE</scope>
    <source>
        <strain evidence="1">USNM1676648</strain>
        <tissue evidence="1">Polyp</tissue>
    </source>
</reference>
<dbReference type="EMBL" id="MU825399">
    <property type="protein sequence ID" value="KAJ7393125.1"/>
    <property type="molecule type" value="Genomic_DNA"/>
</dbReference>
<dbReference type="Gene3D" id="2.60.120.920">
    <property type="match status" value="1"/>
</dbReference>
<dbReference type="Proteomes" id="UP001163046">
    <property type="component" value="Unassembled WGS sequence"/>
</dbReference>
<sequence>MHVLILEAGIMRRLGIGVVMESYSKSLMPGWCDGTVGYHIDNGKVFDGIRIGKETKGYAMAFRGDLIRCTVMFKDETKNQRYESTGPSCIHT</sequence>
<gene>
    <name evidence="1" type="ORF">OS493_008425</name>
</gene>
<keyword evidence="2" id="KW-1185">Reference proteome</keyword>